<organism evidence="1">
    <name type="scientific">Petromyces alliaceus</name>
    <name type="common">Aspergillus alliaceus</name>
    <dbReference type="NCBI Taxonomy" id="209559"/>
    <lineage>
        <taxon>Eukaryota</taxon>
        <taxon>Fungi</taxon>
        <taxon>Dikarya</taxon>
        <taxon>Ascomycota</taxon>
        <taxon>Pezizomycotina</taxon>
        <taxon>Eurotiomycetes</taxon>
        <taxon>Eurotiomycetidae</taxon>
        <taxon>Eurotiales</taxon>
        <taxon>Aspergillaceae</taxon>
        <taxon>Aspergillus</taxon>
        <taxon>Aspergillus subgen. Circumdati</taxon>
    </lineage>
</organism>
<dbReference type="AlphaFoldDB" id="A0A5N7CQ75"/>
<sequence length="73" mass="8169">MTSIIFAIPNPSLIQRFDPSTAWTIRQQTVDAGRVSMSEVLPVRYLSIPPTATHSSYMGVPAIWILREPFDPP</sequence>
<protein>
    <submittedName>
        <fullName evidence="1">Uncharacterized protein</fullName>
    </submittedName>
</protein>
<proteinExistence type="predicted"/>
<reference evidence="1" key="1">
    <citation type="submission" date="2019-04" db="EMBL/GenBank/DDBJ databases">
        <title>Friends and foes A comparative genomics studyof 23 Aspergillus species from section Flavi.</title>
        <authorList>
            <consortium name="DOE Joint Genome Institute"/>
            <person name="Kjaerbolling I."/>
            <person name="Vesth T."/>
            <person name="Frisvad J.C."/>
            <person name="Nybo J.L."/>
            <person name="Theobald S."/>
            <person name="Kildgaard S."/>
            <person name="Isbrandt T."/>
            <person name="Kuo A."/>
            <person name="Sato A."/>
            <person name="Lyhne E.K."/>
            <person name="Kogle M.E."/>
            <person name="Wiebenga A."/>
            <person name="Kun R.S."/>
            <person name="Lubbers R.J."/>
            <person name="Makela M.R."/>
            <person name="Barry K."/>
            <person name="Chovatia M."/>
            <person name="Clum A."/>
            <person name="Daum C."/>
            <person name="Haridas S."/>
            <person name="He G."/>
            <person name="LaButti K."/>
            <person name="Lipzen A."/>
            <person name="Mondo S."/>
            <person name="Riley R."/>
            <person name="Salamov A."/>
            <person name="Simmons B.A."/>
            <person name="Magnuson J.K."/>
            <person name="Henrissat B."/>
            <person name="Mortensen U.H."/>
            <person name="Larsen T.O."/>
            <person name="Devries R.P."/>
            <person name="Grigoriev I.V."/>
            <person name="Machida M."/>
            <person name="Baker S.E."/>
            <person name="Andersen M.R."/>
        </authorList>
    </citation>
    <scope>NUCLEOTIDE SEQUENCE [LARGE SCALE GENOMIC DNA]</scope>
    <source>
        <strain evidence="1">IBT 14317</strain>
    </source>
</reference>
<dbReference type="Proteomes" id="UP000326877">
    <property type="component" value="Unassembled WGS sequence"/>
</dbReference>
<gene>
    <name evidence="1" type="ORF">BDV23DRAFT_144494</name>
</gene>
<dbReference type="EMBL" id="ML735217">
    <property type="protein sequence ID" value="KAE8395663.1"/>
    <property type="molecule type" value="Genomic_DNA"/>
</dbReference>
<evidence type="ECO:0000313" key="1">
    <source>
        <dbReference type="EMBL" id="KAE8395663.1"/>
    </source>
</evidence>
<name>A0A5N7CQ75_PETAA</name>
<accession>A0A5N7CQ75</accession>